<dbReference type="InterPro" id="IPR045864">
    <property type="entry name" value="aa-tRNA-synth_II/BPL/LPL"/>
</dbReference>
<evidence type="ECO:0000313" key="3">
    <source>
        <dbReference type="Proteomes" id="UP000316609"/>
    </source>
</evidence>
<dbReference type="PANTHER" id="PTHR43679:SF2">
    <property type="entry name" value="OCTANOYL-[GCVH]:PROTEIN N-OCTANOYLTRANSFERASE"/>
    <property type="match status" value="1"/>
</dbReference>
<dbReference type="PROSITE" id="PS51733">
    <property type="entry name" value="BPL_LPL_CATALYTIC"/>
    <property type="match status" value="1"/>
</dbReference>
<organism evidence="2 3">
    <name type="scientific">Eiseniibacteriota bacterium</name>
    <dbReference type="NCBI Taxonomy" id="2212470"/>
    <lineage>
        <taxon>Bacteria</taxon>
        <taxon>Candidatus Eiseniibacteriota</taxon>
    </lineage>
</organism>
<dbReference type="EMBL" id="VBOY01000075">
    <property type="protein sequence ID" value="TMQ65103.1"/>
    <property type="molecule type" value="Genomic_DNA"/>
</dbReference>
<dbReference type="InterPro" id="IPR004143">
    <property type="entry name" value="BPL_LPL_catalytic"/>
</dbReference>
<dbReference type="AlphaFoldDB" id="A0A538TNB0"/>
<dbReference type="PANTHER" id="PTHR43679">
    <property type="entry name" value="OCTANOYLTRANSFERASE LIPM-RELATED"/>
    <property type="match status" value="1"/>
</dbReference>
<dbReference type="Gene3D" id="3.30.930.10">
    <property type="entry name" value="Bira Bifunctional Protein, Domain 2"/>
    <property type="match status" value="1"/>
</dbReference>
<name>A0A538TNB0_UNCEI</name>
<evidence type="ECO:0000313" key="2">
    <source>
        <dbReference type="EMBL" id="TMQ65103.1"/>
    </source>
</evidence>
<dbReference type="InterPro" id="IPR050664">
    <property type="entry name" value="Octanoyltrans_LipM/LipL"/>
</dbReference>
<gene>
    <name evidence="2" type="ORF">E6K78_08240</name>
</gene>
<dbReference type="Proteomes" id="UP000316609">
    <property type="component" value="Unassembled WGS sequence"/>
</dbReference>
<proteinExistence type="predicted"/>
<dbReference type="SUPFAM" id="SSF55681">
    <property type="entry name" value="Class II aaRS and biotin synthetases"/>
    <property type="match status" value="1"/>
</dbReference>
<protein>
    <recommendedName>
        <fullName evidence="1">BPL/LPL catalytic domain-containing protein</fullName>
    </recommendedName>
</protein>
<sequence>MWRDTRLLARAHRGGEPVLRLFGFRPPSITLGRSQSPEGELDLARCVEDAIPWAVRPTGGRAVFHDQEWTFSLTAALDDASWGGPPGRAYTRTCALIVASLERLSVPATFATGARSARARAGPGGHAALPCFGSTARHEVVLRGRKLVGIAQRRTARALIQQGSLLLGDGHARLPDYQALPSEERARARRTLAQSCATAAPWLGADPPFDRWARVLRELLPSATCLDAAAGAFLLTASGDASYTSSVA</sequence>
<reference evidence="2 3" key="1">
    <citation type="journal article" date="2019" name="Nat. Microbiol.">
        <title>Mediterranean grassland soil C-N compound turnover is dependent on rainfall and depth, and is mediated by genomically divergent microorganisms.</title>
        <authorList>
            <person name="Diamond S."/>
            <person name="Andeer P.F."/>
            <person name="Li Z."/>
            <person name="Crits-Christoph A."/>
            <person name="Burstein D."/>
            <person name="Anantharaman K."/>
            <person name="Lane K.R."/>
            <person name="Thomas B.C."/>
            <person name="Pan C."/>
            <person name="Northen T.R."/>
            <person name="Banfield J.F."/>
        </authorList>
    </citation>
    <scope>NUCLEOTIDE SEQUENCE [LARGE SCALE GENOMIC DNA]</scope>
    <source>
        <strain evidence="2">WS_8</strain>
    </source>
</reference>
<comment type="caution">
    <text evidence="2">The sequence shown here is derived from an EMBL/GenBank/DDBJ whole genome shotgun (WGS) entry which is preliminary data.</text>
</comment>
<accession>A0A538TNB0</accession>
<feature type="domain" description="BPL/LPL catalytic" evidence="1">
    <location>
        <begin position="13"/>
        <end position="228"/>
    </location>
</feature>
<evidence type="ECO:0000259" key="1">
    <source>
        <dbReference type="PROSITE" id="PS51733"/>
    </source>
</evidence>
<dbReference type="Pfam" id="PF21948">
    <property type="entry name" value="LplA-B_cat"/>
    <property type="match status" value="1"/>
</dbReference>